<dbReference type="GO" id="GO:0009073">
    <property type="term" value="P:aromatic amino acid family biosynthetic process"/>
    <property type="evidence" value="ECO:0007669"/>
    <property type="project" value="TreeGrafter"/>
</dbReference>
<dbReference type="PANTHER" id="PTHR43622:SF7">
    <property type="entry name" value="3-DEHYDROQUINATE SYNTHASE, CHLOROPLASTIC"/>
    <property type="match status" value="1"/>
</dbReference>
<dbReference type="PATRIC" id="fig|742823.3.peg.1862"/>
<organism evidence="5 6">
    <name type="scientific">Sutterella wadsworthensis 2_1_59BFAA</name>
    <dbReference type="NCBI Taxonomy" id="742823"/>
    <lineage>
        <taxon>Bacteria</taxon>
        <taxon>Pseudomonadati</taxon>
        <taxon>Pseudomonadota</taxon>
        <taxon>Betaproteobacteria</taxon>
        <taxon>Burkholderiales</taxon>
        <taxon>Sutterellaceae</taxon>
        <taxon>Sutterella</taxon>
    </lineage>
</organism>
<accession>K1KFJ0</accession>
<reference evidence="5 6" key="1">
    <citation type="submission" date="2012-05" db="EMBL/GenBank/DDBJ databases">
        <title>The Genome Sequence of Sutterella wadsworthensis 2_1_59BFAA.</title>
        <authorList>
            <consortium name="The Broad Institute Genome Sequencing Platform"/>
            <person name="Earl A."/>
            <person name="Ward D."/>
            <person name="Feldgarden M."/>
            <person name="Gevers D."/>
            <person name="Daigneault M."/>
            <person name="Strauss J."/>
            <person name="Allen-Vercoe E."/>
            <person name="Walker B."/>
            <person name="Young S.K."/>
            <person name="Zeng Q."/>
            <person name="Gargeya S."/>
            <person name="Fitzgerald M."/>
            <person name="Haas B."/>
            <person name="Abouelleil A."/>
            <person name="Alvarado L."/>
            <person name="Arachchi H.M."/>
            <person name="Berlin A.M."/>
            <person name="Chapman S.B."/>
            <person name="Goldberg J."/>
            <person name="Griggs A."/>
            <person name="Gujja S."/>
            <person name="Hansen M."/>
            <person name="Howarth C."/>
            <person name="Imamovic A."/>
            <person name="Larimer J."/>
            <person name="McCowen C."/>
            <person name="Montmayeur A."/>
            <person name="Murphy C."/>
            <person name="Neiman D."/>
            <person name="Pearson M."/>
            <person name="Priest M."/>
            <person name="Roberts A."/>
            <person name="Saif S."/>
            <person name="Shea T."/>
            <person name="Sisk P."/>
            <person name="Sykes S."/>
            <person name="Wortman J."/>
            <person name="Nusbaum C."/>
            <person name="Birren B."/>
        </authorList>
    </citation>
    <scope>NUCLEOTIDE SEQUENCE [LARGE SCALE GENOMIC DNA]</scope>
    <source>
        <strain evidence="5 6">2_1_59BFAA</strain>
    </source>
</reference>
<evidence type="ECO:0000313" key="5">
    <source>
        <dbReference type="EMBL" id="EKB30524.1"/>
    </source>
</evidence>
<dbReference type="Proteomes" id="UP000005835">
    <property type="component" value="Unassembled WGS sequence"/>
</dbReference>
<gene>
    <name evidence="5" type="ORF">HMPREF9465_01868</name>
</gene>
<dbReference type="EMBL" id="ADMG01000040">
    <property type="protein sequence ID" value="EKB30524.1"/>
    <property type="molecule type" value="Genomic_DNA"/>
</dbReference>
<keyword evidence="2" id="KW-0456">Lyase</keyword>
<dbReference type="SUPFAM" id="SSF56796">
    <property type="entry name" value="Dehydroquinate synthase-like"/>
    <property type="match status" value="1"/>
</dbReference>
<keyword evidence="6" id="KW-1185">Reference proteome</keyword>
<evidence type="ECO:0000256" key="1">
    <source>
        <dbReference type="ARBA" id="ARBA00023027"/>
    </source>
</evidence>
<comment type="caution">
    <text evidence="5">The sequence shown here is derived from an EMBL/GenBank/DDBJ whole genome shotgun (WGS) entry which is preliminary data.</text>
</comment>
<dbReference type="InterPro" id="IPR056179">
    <property type="entry name" value="DHQS_C"/>
</dbReference>
<dbReference type="Pfam" id="PF24621">
    <property type="entry name" value="DHQS_C"/>
    <property type="match status" value="1"/>
</dbReference>
<keyword evidence="1" id="KW-0520">NAD</keyword>
<feature type="compositionally biased region" description="Polar residues" evidence="3">
    <location>
        <begin position="81"/>
        <end position="95"/>
    </location>
</feature>
<feature type="region of interest" description="Disordered" evidence="3">
    <location>
        <begin position="75"/>
        <end position="95"/>
    </location>
</feature>
<evidence type="ECO:0000259" key="4">
    <source>
        <dbReference type="Pfam" id="PF24621"/>
    </source>
</evidence>
<evidence type="ECO:0000256" key="2">
    <source>
        <dbReference type="ARBA" id="ARBA00023239"/>
    </source>
</evidence>
<proteinExistence type="predicted"/>
<dbReference type="GO" id="GO:0003856">
    <property type="term" value="F:3-dehydroquinate synthase activity"/>
    <property type="evidence" value="ECO:0007669"/>
    <property type="project" value="TreeGrafter"/>
</dbReference>
<protein>
    <submittedName>
        <fullName evidence="5">3-dehydroquinate synthase</fullName>
    </submittedName>
</protein>
<name>K1KFJ0_9BURK</name>
<dbReference type="InterPro" id="IPR050071">
    <property type="entry name" value="Dehydroquinate_synthase"/>
</dbReference>
<feature type="domain" description="3-dehydroquinate synthase C-terminal" evidence="4">
    <location>
        <begin position="28"/>
        <end position="82"/>
    </location>
</feature>
<dbReference type="Gene3D" id="1.20.1090.10">
    <property type="entry name" value="Dehydroquinate synthase-like - alpha domain"/>
    <property type="match status" value="1"/>
</dbReference>
<sequence length="95" mass="10066">MGAFHQPVLAVCAPSCLETLPEAEMSCGWAKVIKYAALRADGLLPTLEGPVTEEVLADIISTCVEIKRDIVSEDEFEGGVRSSTSDTPSGTRSNP</sequence>
<evidence type="ECO:0000256" key="3">
    <source>
        <dbReference type="SAM" id="MobiDB-lite"/>
    </source>
</evidence>
<evidence type="ECO:0000313" key="6">
    <source>
        <dbReference type="Proteomes" id="UP000005835"/>
    </source>
</evidence>
<dbReference type="eggNOG" id="COG0337">
    <property type="taxonomic scope" value="Bacteria"/>
</dbReference>
<dbReference type="HOGENOM" id="CLU_2371705_0_0_4"/>
<dbReference type="PANTHER" id="PTHR43622">
    <property type="entry name" value="3-DEHYDROQUINATE SYNTHASE"/>
    <property type="match status" value="1"/>
</dbReference>
<dbReference type="STRING" id="742823.HMPREF9465_01868"/>
<dbReference type="AlphaFoldDB" id="K1KFJ0"/>